<proteinExistence type="predicted"/>
<reference evidence="2" key="1">
    <citation type="journal article" date="2020" name="Stud. Mycol.">
        <title>101 Dothideomycetes genomes: a test case for predicting lifestyles and emergence of pathogens.</title>
        <authorList>
            <person name="Haridas S."/>
            <person name="Albert R."/>
            <person name="Binder M."/>
            <person name="Bloem J."/>
            <person name="Labutti K."/>
            <person name="Salamov A."/>
            <person name="Andreopoulos B."/>
            <person name="Baker S."/>
            <person name="Barry K."/>
            <person name="Bills G."/>
            <person name="Bluhm B."/>
            <person name="Cannon C."/>
            <person name="Castanera R."/>
            <person name="Culley D."/>
            <person name="Daum C."/>
            <person name="Ezra D."/>
            <person name="Gonzalez J."/>
            <person name="Henrissat B."/>
            <person name="Kuo A."/>
            <person name="Liang C."/>
            <person name="Lipzen A."/>
            <person name="Lutzoni F."/>
            <person name="Magnuson J."/>
            <person name="Mondo S."/>
            <person name="Nolan M."/>
            <person name="Ohm R."/>
            <person name="Pangilinan J."/>
            <person name="Park H.-J."/>
            <person name="Ramirez L."/>
            <person name="Alfaro M."/>
            <person name="Sun H."/>
            <person name="Tritt A."/>
            <person name="Yoshinaga Y."/>
            <person name="Zwiers L.-H."/>
            <person name="Turgeon B."/>
            <person name="Goodwin S."/>
            <person name="Spatafora J."/>
            <person name="Crous P."/>
            <person name="Grigoriev I."/>
        </authorList>
    </citation>
    <scope>NUCLEOTIDE SEQUENCE</scope>
    <source>
        <strain evidence="2">CBS 269.34</strain>
    </source>
</reference>
<dbReference type="SUPFAM" id="SSF54695">
    <property type="entry name" value="POZ domain"/>
    <property type="match status" value="1"/>
</dbReference>
<dbReference type="PANTHER" id="PTHR47843:SF2">
    <property type="entry name" value="BTB DOMAIN-CONTAINING PROTEIN"/>
    <property type="match status" value="1"/>
</dbReference>
<dbReference type="PANTHER" id="PTHR47843">
    <property type="entry name" value="BTB DOMAIN-CONTAINING PROTEIN-RELATED"/>
    <property type="match status" value="1"/>
</dbReference>
<evidence type="ECO:0000313" key="3">
    <source>
        <dbReference type="Proteomes" id="UP000799750"/>
    </source>
</evidence>
<organism evidence="2 3">
    <name type="scientific">Lophium mytilinum</name>
    <dbReference type="NCBI Taxonomy" id="390894"/>
    <lineage>
        <taxon>Eukaryota</taxon>
        <taxon>Fungi</taxon>
        <taxon>Dikarya</taxon>
        <taxon>Ascomycota</taxon>
        <taxon>Pezizomycotina</taxon>
        <taxon>Dothideomycetes</taxon>
        <taxon>Pleosporomycetidae</taxon>
        <taxon>Mytilinidiales</taxon>
        <taxon>Mytilinidiaceae</taxon>
        <taxon>Lophium</taxon>
    </lineage>
</organism>
<dbReference type="InterPro" id="IPR011333">
    <property type="entry name" value="SKP1/BTB/POZ_sf"/>
</dbReference>
<gene>
    <name evidence="2" type="ORF">BU16DRAFT_579199</name>
</gene>
<dbReference type="Gene3D" id="3.30.710.10">
    <property type="entry name" value="Potassium Channel Kv1.1, Chain A"/>
    <property type="match status" value="1"/>
</dbReference>
<dbReference type="AlphaFoldDB" id="A0A6A6R559"/>
<protein>
    <recommendedName>
        <fullName evidence="1">BTB domain-containing protein</fullName>
    </recommendedName>
</protein>
<feature type="domain" description="BTB" evidence="1">
    <location>
        <begin position="38"/>
        <end position="108"/>
    </location>
</feature>
<evidence type="ECO:0000259" key="1">
    <source>
        <dbReference type="PROSITE" id="PS50097"/>
    </source>
</evidence>
<accession>A0A6A6R559</accession>
<dbReference type="InterPro" id="IPR000210">
    <property type="entry name" value="BTB/POZ_dom"/>
</dbReference>
<name>A0A6A6R559_9PEZI</name>
<dbReference type="OrthoDB" id="194443at2759"/>
<dbReference type="Pfam" id="PF00651">
    <property type="entry name" value="BTB"/>
    <property type="match status" value="1"/>
</dbReference>
<dbReference type="Proteomes" id="UP000799750">
    <property type="component" value="Unassembled WGS sequence"/>
</dbReference>
<dbReference type="PROSITE" id="PS50097">
    <property type="entry name" value="BTB"/>
    <property type="match status" value="1"/>
</dbReference>
<dbReference type="CDD" id="cd18186">
    <property type="entry name" value="BTB_POZ_ZBTB_KLHL-like"/>
    <property type="match status" value="1"/>
</dbReference>
<keyword evidence="3" id="KW-1185">Reference proteome</keyword>
<evidence type="ECO:0000313" key="2">
    <source>
        <dbReference type="EMBL" id="KAF2499689.1"/>
    </source>
</evidence>
<dbReference type="EMBL" id="MU004184">
    <property type="protein sequence ID" value="KAF2499689.1"/>
    <property type="molecule type" value="Genomic_DNA"/>
</dbReference>
<sequence>MTRKTPSSSFRVSKTSSPRCCRAPQERVASSVRRICGTDIVTIHTSSRLESFCVHRGLISYWSPYFRNACNGSFKEAGEKEINLEDVRPSVFKSFVAWMYSQNIVLDKPTVRLPEPENTGCGDSDQTLVEKLAAKELSTLFFKRGEDIEPETKSSAVEYIDRLRRILRVLRNTYKAEGEGRAKQLTLLSQFVDRIKVMTQNLHVLRSSIGLFQVLEDIIDAPEKMLPGPLGEACKESARLMLDEWKVIGLQAREDTAARYSDLVDLYIFANKYDIKQLRIDVIEFIHAVNRGCVHFVPDLRAVSKAFHKLPPTSGLYRYFVDVYVDEWDGRHSGDHGAALLVVEQLFPKSVLVEVMMRRSAKLHQSHERMKPQSDHISLCSYHDHHSK</sequence>